<keyword evidence="8" id="KW-0862">Zinc</keyword>
<dbReference type="InterPro" id="IPR050164">
    <property type="entry name" value="Peptidase_C19"/>
</dbReference>
<dbReference type="SUPFAM" id="SSF81383">
    <property type="entry name" value="F-box domain"/>
    <property type="match status" value="1"/>
</dbReference>
<keyword evidence="7" id="KW-0788">Thiol protease</keyword>
<dbReference type="SUPFAM" id="SSF57667">
    <property type="entry name" value="beta-beta-alpha zinc fingers"/>
    <property type="match status" value="1"/>
</dbReference>
<evidence type="ECO:0000256" key="7">
    <source>
        <dbReference type="ARBA" id="ARBA00022807"/>
    </source>
</evidence>
<dbReference type="InterPro" id="IPR028889">
    <property type="entry name" value="USP"/>
</dbReference>
<feature type="region of interest" description="Disordered" evidence="9">
    <location>
        <begin position="1243"/>
        <end position="1300"/>
    </location>
</feature>
<dbReference type="PROSITE" id="PS50235">
    <property type="entry name" value="USP_3"/>
    <property type="match status" value="1"/>
</dbReference>
<feature type="domain" description="USP" evidence="12">
    <location>
        <begin position="979"/>
        <end position="1223"/>
    </location>
</feature>
<dbReference type="GO" id="GO:0005829">
    <property type="term" value="C:cytosol"/>
    <property type="evidence" value="ECO:0007669"/>
    <property type="project" value="TreeGrafter"/>
</dbReference>
<feature type="region of interest" description="Disordered" evidence="9">
    <location>
        <begin position="930"/>
        <end position="960"/>
    </location>
</feature>
<dbReference type="InterPro" id="IPR038765">
    <property type="entry name" value="Papain-like_cys_pep_sf"/>
</dbReference>
<keyword evidence="5" id="KW-0833">Ubl conjugation pathway</keyword>
<dbReference type="Gene3D" id="3.30.160.60">
    <property type="entry name" value="Classic Zinc Finger"/>
    <property type="match status" value="1"/>
</dbReference>
<feature type="region of interest" description="Disordered" evidence="9">
    <location>
        <begin position="1326"/>
        <end position="1464"/>
    </location>
</feature>
<dbReference type="PANTHER" id="PTHR24006">
    <property type="entry name" value="UBIQUITIN CARBOXYL-TERMINAL HYDROLASE"/>
    <property type="match status" value="1"/>
</dbReference>
<keyword evidence="14" id="KW-1185">Reference proteome</keyword>
<feature type="compositionally biased region" description="Polar residues" evidence="9">
    <location>
        <begin position="938"/>
        <end position="959"/>
    </location>
</feature>
<keyword evidence="8" id="KW-0863">Zinc-finger</keyword>
<dbReference type="InterPro" id="IPR001394">
    <property type="entry name" value="Peptidase_C19_UCH"/>
</dbReference>
<keyword evidence="8" id="KW-0479">Metal-binding</keyword>
<dbReference type="SMART" id="SM00355">
    <property type="entry name" value="ZnF_C2H2"/>
    <property type="match status" value="3"/>
</dbReference>
<dbReference type="InterPro" id="IPR018200">
    <property type="entry name" value="USP_CS"/>
</dbReference>
<keyword evidence="6" id="KW-0378">Hydrolase</keyword>
<dbReference type="SUPFAM" id="SSF54001">
    <property type="entry name" value="Cysteine proteinases"/>
    <property type="match status" value="1"/>
</dbReference>
<protein>
    <recommendedName>
        <fullName evidence="3">ubiquitinyl hydrolase 1</fullName>
        <ecNumber evidence="3">3.4.19.12</ecNumber>
    </recommendedName>
</protein>
<feature type="compositionally biased region" description="Pro residues" evidence="9">
    <location>
        <begin position="1378"/>
        <end position="1397"/>
    </location>
</feature>
<evidence type="ECO:0000256" key="9">
    <source>
        <dbReference type="SAM" id="MobiDB-lite"/>
    </source>
</evidence>
<accession>A0A8H5F409</accession>
<comment type="caution">
    <text evidence="13">The sequence shown here is derived from an EMBL/GenBank/DDBJ whole genome shotgun (WGS) entry which is preliminary data.</text>
</comment>
<evidence type="ECO:0000259" key="10">
    <source>
        <dbReference type="PROSITE" id="PS50157"/>
    </source>
</evidence>
<dbReference type="PROSITE" id="PS00972">
    <property type="entry name" value="USP_1"/>
    <property type="match status" value="1"/>
</dbReference>
<evidence type="ECO:0000259" key="11">
    <source>
        <dbReference type="PROSITE" id="PS50181"/>
    </source>
</evidence>
<dbReference type="EMBL" id="JAACJJ010000028">
    <property type="protein sequence ID" value="KAF5322889.1"/>
    <property type="molecule type" value="Genomic_DNA"/>
</dbReference>
<dbReference type="PROSITE" id="PS00028">
    <property type="entry name" value="ZINC_FINGER_C2H2_1"/>
    <property type="match status" value="1"/>
</dbReference>
<dbReference type="InterPro" id="IPR036236">
    <property type="entry name" value="Znf_C2H2_sf"/>
</dbReference>
<dbReference type="GO" id="GO:0006508">
    <property type="term" value="P:proteolysis"/>
    <property type="evidence" value="ECO:0007669"/>
    <property type="project" value="UniProtKB-KW"/>
</dbReference>
<dbReference type="GO" id="GO:0004843">
    <property type="term" value="F:cysteine-type deubiquitinase activity"/>
    <property type="evidence" value="ECO:0007669"/>
    <property type="project" value="UniProtKB-EC"/>
</dbReference>
<dbReference type="PROSITE" id="PS50157">
    <property type="entry name" value="ZINC_FINGER_C2H2_2"/>
    <property type="match status" value="1"/>
</dbReference>
<dbReference type="OrthoDB" id="420187at2759"/>
<evidence type="ECO:0000259" key="12">
    <source>
        <dbReference type="PROSITE" id="PS50235"/>
    </source>
</evidence>
<organism evidence="13 14">
    <name type="scientific">Psilocybe cf. subviscida</name>
    <dbReference type="NCBI Taxonomy" id="2480587"/>
    <lineage>
        <taxon>Eukaryota</taxon>
        <taxon>Fungi</taxon>
        <taxon>Dikarya</taxon>
        <taxon>Basidiomycota</taxon>
        <taxon>Agaricomycotina</taxon>
        <taxon>Agaricomycetes</taxon>
        <taxon>Agaricomycetidae</taxon>
        <taxon>Agaricales</taxon>
        <taxon>Agaricineae</taxon>
        <taxon>Strophariaceae</taxon>
        <taxon>Psilocybe</taxon>
    </lineage>
</organism>
<dbReference type="EC" id="3.4.19.12" evidence="3"/>
<comment type="catalytic activity">
    <reaction evidence="1">
        <text>Thiol-dependent hydrolysis of ester, thioester, amide, peptide and isopeptide bonds formed by the C-terminal Gly of ubiquitin (a 76-residue protein attached to proteins as an intracellular targeting signal).</text>
        <dbReference type="EC" id="3.4.19.12"/>
    </reaction>
</comment>
<dbReference type="GO" id="GO:0008270">
    <property type="term" value="F:zinc ion binding"/>
    <property type="evidence" value="ECO:0007669"/>
    <property type="project" value="UniProtKB-KW"/>
</dbReference>
<dbReference type="InterPro" id="IPR001810">
    <property type="entry name" value="F-box_dom"/>
</dbReference>
<keyword evidence="4" id="KW-0645">Protease</keyword>
<comment type="similarity">
    <text evidence="2">Belongs to the peptidase C19 family.</text>
</comment>
<dbReference type="PROSITE" id="PS00973">
    <property type="entry name" value="USP_2"/>
    <property type="match status" value="1"/>
</dbReference>
<sequence length="1464" mass="162777">MSANYGPGKGRNRAALLSTTFTIFEENMAMVSLAPLVFIPRNHGSVSLLLFLSSIVPFTGPPLTTAAPIEAMFFESLPVDLIAEILGELDLQSLIKVSYLSKRLYMVASDSFLNPWRKPILRNLQSHKYEEALKHLSVRVTVPRQNWIEILSSARPSFILYEATLPNLKASEWEECYKRRFLPSWQKWKKEYSWKEAFLKYIVLNRNGSANELEISSRNFNPGTVFNEMKLQNNIVHLETTVKVIVELADVRILALGILAKPRSNLSVNPNARIFVNPPGIPGDTQRQDFFSKVSVRKPLTLIDDHGVYPLSHSTVPDSLYNEYRNPTMTYSRMRYPQPAPSHDNYPFYTTGGSDMRWLGVDRIEENGLHWVGGLMITAQLLSVRDNDSGVANRLHFASFEWKDLFAIAPWMDEVISKRIDGAGGDHKRHMATHTGDNTGAKPYECKFDGCSAKFGDPSSCARHKKETHRVKHPYRCCHPGCVSSIKRRSAFKNHLLKKHGIDPDEVDIDAMAKPKKSATSASRRRSMPSPYIIVPPAPPPFLLQGHFPEVDAPVLVESPTRYDSQSPHHVWYEQAPSASAGVRLHDHYTPAIGTAGFYHSSVTSSPTLFAYDSAPRLTDDAPQHSPSRVDNNYSLWSGSTLVGDEYYNQKGDFAHEEDSAQKGDHAYKTDYVRKDDYAHKDAYAHREVYSHKDVYDHKGFYYPEQQPSPTHSYYLRHMTMSEPVPAYEHHTSPTSSPPPYAKITIPRLDSNVSIVSQDDLERHHFAINPSKIYGSTEPPRRLSSRRTTILLSGLPLRLGNADTTLDSRPPSSQALIARFFTTSLFISAFRRAISSARPNAPFPRRLHAPDASATQRIMMLAASPFLPSAMFGSQHNGDESTHFRPSKDMDAFNSLLPPPIEFIEGSSSGTLAVAEGKYEAINASPKAAKVELKDSTKPTAPITQKSPAPAPRSTSAKSPSLYPAAIDLTWPQTCGRGQGLHNTGNTCFLNSALQCLLHTPPLLRLLLAHKDEFIAKSMRRGRQEDAHEFLRKLDAKIQETTWVHKLFGGRLRSRVSCKSCDHNSDTFDRMLDLSLDIHRCDSMKEALRRFVAIDYLKGADKYKCEKCKKHVNAEKRFTIHEAPLVLTVHLKRFSPLGRKLTQPVQYDNELSLQPYMSVGQFGPTYSLYGVICHAGGGPNSGHYYAFIKSKEGRWFEMNDEMVQATSVPVDRKNAYMLFYIQNKGQNLEAAVKAPLVNGNILSTKNNNPSGAAPKRKAPTSDTEGEDQGVKLDAPLIGPLLPSPHINGTPKKLAESPKVDPQAAALKAKIEALRKDKAKKALGSLANYASDSDSDGDDDEDKPKGPASSPQKPAADAKDDDDKMDVEADDADSKGPPTSSPGPARPSSPTTAPPASDPPSSTIPVTRFYASLNKKKRKHATERENDGGSRGHAAIEARSHGYSTASPFGNKFNKLNVKRKRMGI</sequence>
<feature type="compositionally biased region" description="Basic and acidic residues" evidence="9">
    <location>
        <begin position="1421"/>
        <end position="1439"/>
    </location>
</feature>
<dbReference type="GO" id="GO:0005634">
    <property type="term" value="C:nucleus"/>
    <property type="evidence" value="ECO:0007669"/>
    <property type="project" value="TreeGrafter"/>
</dbReference>
<dbReference type="PANTHER" id="PTHR24006:SF758">
    <property type="entry name" value="UBIQUITIN CARBOXYL-TERMINAL HYDROLASE 36"/>
    <property type="match status" value="1"/>
</dbReference>
<evidence type="ECO:0000256" key="2">
    <source>
        <dbReference type="ARBA" id="ARBA00009085"/>
    </source>
</evidence>
<reference evidence="13 14" key="1">
    <citation type="journal article" date="2020" name="ISME J.">
        <title>Uncovering the hidden diversity of litter-decomposition mechanisms in mushroom-forming fungi.</title>
        <authorList>
            <person name="Floudas D."/>
            <person name="Bentzer J."/>
            <person name="Ahren D."/>
            <person name="Johansson T."/>
            <person name="Persson P."/>
            <person name="Tunlid A."/>
        </authorList>
    </citation>
    <scope>NUCLEOTIDE SEQUENCE [LARGE SCALE GENOMIC DNA]</scope>
    <source>
        <strain evidence="13 14">CBS 101986</strain>
    </source>
</reference>
<name>A0A8H5F409_9AGAR</name>
<evidence type="ECO:0000256" key="3">
    <source>
        <dbReference type="ARBA" id="ARBA00012759"/>
    </source>
</evidence>
<dbReference type="Pfam" id="PF00443">
    <property type="entry name" value="UCH"/>
    <property type="match status" value="2"/>
</dbReference>
<dbReference type="Gene3D" id="3.90.70.10">
    <property type="entry name" value="Cysteine proteinases"/>
    <property type="match status" value="1"/>
</dbReference>
<proteinExistence type="inferred from homology"/>
<feature type="domain" description="C2H2-type" evidence="10">
    <location>
        <begin position="444"/>
        <end position="474"/>
    </location>
</feature>
<dbReference type="Proteomes" id="UP000567179">
    <property type="component" value="Unassembled WGS sequence"/>
</dbReference>
<evidence type="ECO:0000256" key="5">
    <source>
        <dbReference type="ARBA" id="ARBA00022786"/>
    </source>
</evidence>
<feature type="domain" description="F-box" evidence="11">
    <location>
        <begin position="71"/>
        <end position="119"/>
    </location>
</feature>
<evidence type="ECO:0000313" key="14">
    <source>
        <dbReference type="Proteomes" id="UP000567179"/>
    </source>
</evidence>
<dbReference type="InterPro" id="IPR036047">
    <property type="entry name" value="F-box-like_dom_sf"/>
</dbReference>
<evidence type="ECO:0000256" key="8">
    <source>
        <dbReference type="PROSITE-ProRule" id="PRU00042"/>
    </source>
</evidence>
<evidence type="ECO:0000256" key="6">
    <source>
        <dbReference type="ARBA" id="ARBA00022801"/>
    </source>
</evidence>
<dbReference type="InterPro" id="IPR013087">
    <property type="entry name" value="Znf_C2H2_type"/>
</dbReference>
<dbReference type="GO" id="GO:0016579">
    <property type="term" value="P:protein deubiquitination"/>
    <property type="evidence" value="ECO:0007669"/>
    <property type="project" value="InterPro"/>
</dbReference>
<evidence type="ECO:0000256" key="1">
    <source>
        <dbReference type="ARBA" id="ARBA00000707"/>
    </source>
</evidence>
<dbReference type="Gene3D" id="1.20.1280.50">
    <property type="match status" value="1"/>
</dbReference>
<gene>
    <name evidence="13" type="ORF">D9619_000620</name>
</gene>
<evidence type="ECO:0000256" key="4">
    <source>
        <dbReference type="ARBA" id="ARBA00022670"/>
    </source>
</evidence>
<dbReference type="Pfam" id="PF00646">
    <property type="entry name" value="F-box"/>
    <property type="match status" value="1"/>
</dbReference>
<dbReference type="PROSITE" id="PS50181">
    <property type="entry name" value="FBOX"/>
    <property type="match status" value="1"/>
</dbReference>
<evidence type="ECO:0000313" key="13">
    <source>
        <dbReference type="EMBL" id="KAF5322889.1"/>
    </source>
</evidence>